<dbReference type="Pfam" id="PF04828">
    <property type="entry name" value="GFA"/>
    <property type="match status" value="1"/>
</dbReference>
<gene>
    <name evidence="6" type="ORF">DDE83_002165</name>
</gene>
<reference evidence="7" key="1">
    <citation type="submission" date="2018-05" db="EMBL/GenBank/DDBJ databases">
        <title>Draft genome sequence of Stemphylium lycopersici strain CIDEFI 213.</title>
        <authorList>
            <person name="Medina R."/>
            <person name="Franco M.E.E."/>
            <person name="Lucentini C.G."/>
            <person name="Saparrat M.C.N."/>
            <person name="Balatti P.A."/>
        </authorList>
    </citation>
    <scope>NUCLEOTIDE SEQUENCE [LARGE SCALE GENOMIC DNA]</scope>
    <source>
        <strain evidence="7">CIDEFI 213</strain>
    </source>
</reference>
<dbReference type="Proteomes" id="UP000249619">
    <property type="component" value="Unassembled WGS sequence"/>
</dbReference>
<feature type="domain" description="CENP-V/GFA" evidence="5">
    <location>
        <begin position="22"/>
        <end position="157"/>
    </location>
</feature>
<dbReference type="STRING" id="183478.A0A364NB21"/>
<dbReference type="Gene3D" id="3.10.129.10">
    <property type="entry name" value="Hotdog Thioesterase"/>
    <property type="match status" value="1"/>
</dbReference>
<keyword evidence="2" id="KW-0479">Metal-binding</keyword>
<evidence type="ECO:0000313" key="7">
    <source>
        <dbReference type="Proteomes" id="UP000249619"/>
    </source>
</evidence>
<sequence>MTDSPRTKPSLPSFDPSNCQTYAASCHCGIVQYSVLLSPPLPQWKVVSCNCSICTRNAYLLVYPERSQLHMKSGEDMLRDYSFGIKRSLHRFCARCGSAVWFDPRMELFGEAPPDLLGVNTTSKPPNLKAASPIAVSAAMNARLSRARMLLNRTPFTTHCKSTRQPLRPPHNVQVLELPLQSRMRWSWLWYASILALGVTTGLGARHFAGPLGLPEPGTRDDDIILDSLGRDIDALEIVQSLRSQSYNLHTDTALRSGPGLTSAPASGSRKISAYKGWLELDLDFGRENEGKSGILGVMSGTRGLGVQRAFWNAETREMVAVVWIGGGLSGWPGVAHGGAIATVFEEVFARMVRGPDGIVEPVHRPDSLSLTYAKPTHSLDFYILRAAFSKPDLPQSEPPPEPEAEPTRSWLGWLSSKKDLTKKAEAPREEIIGTLESVQGNLCVKAKGTFGSS</sequence>
<protein>
    <recommendedName>
        <fullName evidence="5">CENP-V/GFA domain-containing protein</fullName>
    </recommendedName>
</protein>
<evidence type="ECO:0000256" key="1">
    <source>
        <dbReference type="ARBA" id="ARBA00005495"/>
    </source>
</evidence>
<comment type="caution">
    <text evidence="6">The sequence shown here is derived from an EMBL/GenBank/DDBJ whole genome shotgun (WGS) entry which is preliminary data.</text>
</comment>
<dbReference type="PANTHER" id="PTHR47260">
    <property type="entry name" value="UPF0644 PROTEIN PB2B4.06"/>
    <property type="match status" value="1"/>
</dbReference>
<evidence type="ECO:0000259" key="5">
    <source>
        <dbReference type="PROSITE" id="PS51891"/>
    </source>
</evidence>
<dbReference type="EMBL" id="QGDH01000022">
    <property type="protein sequence ID" value="RAR14397.1"/>
    <property type="molecule type" value="Genomic_DNA"/>
</dbReference>
<dbReference type="Gene3D" id="2.170.150.70">
    <property type="match status" value="1"/>
</dbReference>
<proteinExistence type="inferred from homology"/>
<keyword evidence="3" id="KW-0862">Zinc</keyword>
<evidence type="ECO:0000256" key="3">
    <source>
        <dbReference type="ARBA" id="ARBA00022833"/>
    </source>
</evidence>
<evidence type="ECO:0000256" key="2">
    <source>
        <dbReference type="ARBA" id="ARBA00022723"/>
    </source>
</evidence>
<dbReference type="GO" id="GO:0016846">
    <property type="term" value="F:carbon-sulfur lyase activity"/>
    <property type="evidence" value="ECO:0007669"/>
    <property type="project" value="InterPro"/>
</dbReference>
<feature type="region of interest" description="Disordered" evidence="4">
    <location>
        <begin position="393"/>
        <end position="413"/>
    </location>
</feature>
<evidence type="ECO:0000256" key="4">
    <source>
        <dbReference type="SAM" id="MobiDB-lite"/>
    </source>
</evidence>
<evidence type="ECO:0000313" key="6">
    <source>
        <dbReference type="EMBL" id="RAR14397.1"/>
    </source>
</evidence>
<dbReference type="AlphaFoldDB" id="A0A364NB21"/>
<dbReference type="SUPFAM" id="SSF54637">
    <property type="entry name" value="Thioesterase/thiol ester dehydrase-isomerase"/>
    <property type="match status" value="1"/>
</dbReference>
<name>A0A364NB21_STELY</name>
<dbReference type="InterPro" id="IPR029069">
    <property type="entry name" value="HotDog_dom_sf"/>
</dbReference>
<keyword evidence="7" id="KW-1185">Reference proteome</keyword>
<dbReference type="PANTHER" id="PTHR47260:SF1">
    <property type="entry name" value="UPF0644 PROTEIN PB2B4.06"/>
    <property type="match status" value="1"/>
</dbReference>
<comment type="similarity">
    <text evidence="1">Belongs to the Gfa family.</text>
</comment>
<dbReference type="PROSITE" id="PS51891">
    <property type="entry name" value="CENP_V_GFA"/>
    <property type="match status" value="1"/>
</dbReference>
<dbReference type="InterPro" id="IPR052061">
    <property type="entry name" value="PTE-AB_protein"/>
</dbReference>
<dbReference type="InterPro" id="IPR011057">
    <property type="entry name" value="Mss4-like_sf"/>
</dbReference>
<accession>A0A364NB21</accession>
<organism evidence="6 7">
    <name type="scientific">Stemphylium lycopersici</name>
    <name type="common">Tomato gray leaf spot disease fungus</name>
    <name type="synonym">Thyrospora lycopersici</name>
    <dbReference type="NCBI Taxonomy" id="183478"/>
    <lineage>
        <taxon>Eukaryota</taxon>
        <taxon>Fungi</taxon>
        <taxon>Dikarya</taxon>
        <taxon>Ascomycota</taxon>
        <taxon>Pezizomycotina</taxon>
        <taxon>Dothideomycetes</taxon>
        <taxon>Pleosporomycetidae</taxon>
        <taxon>Pleosporales</taxon>
        <taxon>Pleosporineae</taxon>
        <taxon>Pleosporaceae</taxon>
        <taxon>Stemphylium</taxon>
    </lineage>
</organism>
<dbReference type="SUPFAM" id="SSF51316">
    <property type="entry name" value="Mss4-like"/>
    <property type="match status" value="1"/>
</dbReference>
<dbReference type="InterPro" id="IPR006913">
    <property type="entry name" value="CENP-V/GFA"/>
</dbReference>
<dbReference type="GO" id="GO:0046872">
    <property type="term" value="F:metal ion binding"/>
    <property type="evidence" value="ECO:0007669"/>
    <property type="project" value="UniProtKB-KW"/>
</dbReference>